<dbReference type="GeneTree" id="ENSGT00710000106769"/>
<dbReference type="PANTHER" id="PTHR18921">
    <property type="entry name" value="MYOSIN HEAVY CHAIN - RELATED"/>
    <property type="match status" value="1"/>
</dbReference>
<dbReference type="GO" id="GO:0006888">
    <property type="term" value="P:endoplasmic reticulum to Golgi vesicle-mediated transport"/>
    <property type="evidence" value="ECO:0007669"/>
    <property type="project" value="TreeGrafter"/>
</dbReference>
<evidence type="ECO:0000313" key="7">
    <source>
        <dbReference type="Proteomes" id="UP000233020"/>
    </source>
</evidence>
<dbReference type="Proteomes" id="UP000233020">
    <property type="component" value="Unplaced"/>
</dbReference>
<evidence type="ECO:0000256" key="4">
    <source>
        <dbReference type="SAM" id="Coils"/>
    </source>
</evidence>
<feature type="domain" description="GRIP" evidence="5">
    <location>
        <begin position="250"/>
        <end position="299"/>
    </location>
</feature>
<organism evidence="6 7">
    <name type="scientific">Aotus nancymaae</name>
    <name type="common">Ma's night monkey</name>
    <dbReference type="NCBI Taxonomy" id="37293"/>
    <lineage>
        <taxon>Eukaryota</taxon>
        <taxon>Metazoa</taxon>
        <taxon>Chordata</taxon>
        <taxon>Craniata</taxon>
        <taxon>Vertebrata</taxon>
        <taxon>Euteleostomi</taxon>
        <taxon>Mammalia</taxon>
        <taxon>Eutheria</taxon>
        <taxon>Euarchontoglires</taxon>
        <taxon>Primates</taxon>
        <taxon>Haplorrhini</taxon>
        <taxon>Platyrrhini</taxon>
        <taxon>Aotidae</taxon>
        <taxon>Aotus</taxon>
    </lineage>
</organism>
<reference evidence="6" key="1">
    <citation type="submission" date="2025-08" db="UniProtKB">
        <authorList>
            <consortium name="Ensembl"/>
        </authorList>
    </citation>
    <scope>IDENTIFICATION</scope>
</reference>
<evidence type="ECO:0000256" key="3">
    <source>
        <dbReference type="ARBA" id="ARBA00023054"/>
    </source>
</evidence>
<name>A0A2K5EAY7_AOTNA</name>
<protein>
    <recommendedName>
        <fullName evidence="5">GRIP domain-containing protein</fullName>
    </recommendedName>
</protein>
<dbReference type="GO" id="GO:0007030">
    <property type="term" value="P:Golgi organization"/>
    <property type="evidence" value="ECO:0007669"/>
    <property type="project" value="TreeGrafter"/>
</dbReference>
<dbReference type="GO" id="GO:0031267">
    <property type="term" value="F:small GTPase binding"/>
    <property type="evidence" value="ECO:0007669"/>
    <property type="project" value="TreeGrafter"/>
</dbReference>
<evidence type="ECO:0000256" key="2">
    <source>
        <dbReference type="ARBA" id="ARBA00023034"/>
    </source>
</evidence>
<keyword evidence="3 4" id="KW-0175">Coiled coil</keyword>
<keyword evidence="2" id="KW-0333">Golgi apparatus</keyword>
<accession>A0A2K5EAY7</accession>
<dbReference type="Ensembl" id="ENSANAT00000048366.1">
    <property type="protein sequence ID" value="ENSANAP00000030329.1"/>
    <property type="gene ID" value="ENSANAG00000032925.1"/>
</dbReference>
<proteinExistence type="predicted"/>
<feature type="coiled-coil region" evidence="4">
    <location>
        <begin position="80"/>
        <end position="146"/>
    </location>
</feature>
<evidence type="ECO:0000313" key="6">
    <source>
        <dbReference type="Ensembl" id="ENSANAP00000030329.1"/>
    </source>
</evidence>
<dbReference type="OMA" id="HQMVLQH"/>
<dbReference type="STRING" id="37293.ENSANAP00000030329"/>
<reference evidence="6" key="2">
    <citation type="submission" date="2025-09" db="UniProtKB">
        <authorList>
            <consortium name="Ensembl"/>
        </authorList>
    </citation>
    <scope>IDENTIFICATION</scope>
</reference>
<evidence type="ECO:0000259" key="5">
    <source>
        <dbReference type="PROSITE" id="PS50913"/>
    </source>
</evidence>
<dbReference type="InterPro" id="IPR000237">
    <property type="entry name" value="GRIP_dom"/>
</dbReference>
<evidence type="ECO:0000256" key="1">
    <source>
        <dbReference type="ARBA" id="ARBA00004555"/>
    </source>
</evidence>
<dbReference type="AlphaFoldDB" id="A0A2K5EAY7"/>
<sequence>MYIGKLKEENEKIVETSREKETEYQALLETIMKFSMMLQEKEFECHSMKEKSFNKTGEFIQLVNTVKSMQEKTLVFQQERDQVMLALKQKQMENTALQNEVQRLRDNEFRLHNHLLESEDSYTCEALAAENRKAQLRKKVTILEEKLVSSSNAMENASHQMVLQHFQQQEKAMYSAELEKQKQLTDEWKKKEEHLERKVISLQEHLDVANAALDSASRLKEPIEELKKQNEFQPEMLDDVQKKSMNSANSSEGKVDKVLMRNCLIDHFHTPKNQCHQVLRLIGSILGVRREEMEQLFHDHQGSVTRWTTGWLGGGSKSVPDTTLKSNQQFVIPSSLSELFVKFLETESHSSVPPPNFKDTAESRCGRRTDVDLFLAPHSATVAGVALKDLLKQVKILKPETM</sequence>
<dbReference type="PROSITE" id="PS50913">
    <property type="entry name" value="GRIP"/>
    <property type="match status" value="1"/>
</dbReference>
<comment type="subcellular location">
    <subcellularLocation>
        <location evidence="1">Golgi apparatus</location>
    </subcellularLocation>
</comment>
<dbReference type="GO" id="GO:0005794">
    <property type="term" value="C:Golgi apparatus"/>
    <property type="evidence" value="ECO:0007669"/>
    <property type="project" value="UniProtKB-SubCell"/>
</dbReference>
<keyword evidence="7" id="KW-1185">Reference proteome</keyword>
<dbReference type="PANTHER" id="PTHR18921:SF2">
    <property type="entry name" value="THYROID RECEPTOR-INTERACTING PROTEIN 11"/>
    <property type="match status" value="1"/>
</dbReference>